<keyword evidence="3" id="KW-1185">Reference proteome</keyword>
<dbReference type="RefSeq" id="WP_228788461.1">
    <property type="nucleotide sequence ID" value="NZ_CP107943.1"/>
</dbReference>
<evidence type="ECO:0000313" key="2">
    <source>
        <dbReference type="EMBL" id="RBO94390.1"/>
    </source>
</evidence>
<dbReference type="STRING" id="1210090.GCA_001613185_04461"/>
<dbReference type="SUPFAM" id="SSF56959">
    <property type="entry name" value="Leukocidin-like"/>
    <property type="match status" value="1"/>
</dbReference>
<dbReference type="EMBL" id="QNRE01000002">
    <property type="protein sequence ID" value="RBO94390.1"/>
    <property type="molecule type" value="Genomic_DNA"/>
</dbReference>
<dbReference type="Pfam" id="PF09203">
    <property type="entry name" value="MspA"/>
    <property type="match status" value="1"/>
</dbReference>
<dbReference type="Gene3D" id="2.10.300.10">
    <property type="entry name" value="Porin MspA ribbon domain"/>
    <property type="match status" value="1"/>
</dbReference>
<evidence type="ECO:0000256" key="1">
    <source>
        <dbReference type="ARBA" id="ARBA00022729"/>
    </source>
</evidence>
<reference evidence="2 3" key="1">
    <citation type="submission" date="2018-06" db="EMBL/GenBank/DDBJ databases">
        <title>Genomic Encyclopedia of Type Strains, Phase IV (KMG-IV): sequencing the most valuable type-strain genomes for metagenomic binning, comparative biology and taxonomic classification.</title>
        <authorList>
            <person name="Goeker M."/>
        </authorList>
    </citation>
    <scope>NUCLEOTIDE SEQUENCE [LARGE SCALE GENOMIC DNA]</scope>
    <source>
        <strain evidence="2 3">DSM 44599</strain>
    </source>
</reference>
<dbReference type="InterPro" id="IPR036435">
    <property type="entry name" value="Leukocidin/porin_MspA_sf"/>
</dbReference>
<accession>A0A366DWB4</accession>
<dbReference type="Gene3D" id="2.60.40.1650">
    <property type="entry name" value="Porin MspA (Ig-like beta-sandwich domain)"/>
    <property type="match status" value="1"/>
</dbReference>
<dbReference type="Proteomes" id="UP000252586">
    <property type="component" value="Unassembled WGS sequence"/>
</dbReference>
<evidence type="ECO:0000313" key="3">
    <source>
        <dbReference type="Proteomes" id="UP000252586"/>
    </source>
</evidence>
<proteinExistence type="predicted"/>
<dbReference type="AlphaFoldDB" id="A0A366DWB4"/>
<comment type="caution">
    <text evidence="2">The sequence shown here is derived from an EMBL/GenBank/DDBJ whole genome shotgun (WGS) entry which is preliminary data.</text>
</comment>
<sequence length="215" mass="22122">MKVVMSSHFSRRARRVLTTGVALTAAAILTTGLTGTAAAEIESSNQIVDSAGRTVSAIQADTRIDFVAPLDGNPLTREWFHHGRAGFTVAGPDAGNWSGRITLGYQVGYPATAGGKLKFEYSTPGLGVELGTGAVVKIEGLIPRGGIELEVGFGPGIQTVEVASGEISGTDGFLRVSGFHSTVTGVVGPTTIRPFVSVVGASGDTVVTYGPTWTT</sequence>
<protein>
    <submittedName>
        <fullName evidence="2">MspA protein</fullName>
    </submittedName>
</protein>
<dbReference type="InterPro" id="IPR015286">
    <property type="entry name" value="Porin_fam_mycobact-type"/>
</dbReference>
<keyword evidence="1" id="KW-0732">Signal</keyword>
<organism evidence="2 3">
    <name type="scientific">Nocardia puris</name>
    <dbReference type="NCBI Taxonomy" id="208602"/>
    <lineage>
        <taxon>Bacteria</taxon>
        <taxon>Bacillati</taxon>
        <taxon>Actinomycetota</taxon>
        <taxon>Actinomycetes</taxon>
        <taxon>Mycobacteriales</taxon>
        <taxon>Nocardiaceae</taxon>
        <taxon>Nocardia</taxon>
    </lineage>
</organism>
<name>A0A366DWB4_9NOCA</name>
<gene>
    <name evidence="2" type="ORF">DFR74_102813</name>
</gene>